<name>A0ABV0TDJ3_9TELE</name>
<proteinExistence type="predicted"/>
<comment type="caution">
    <text evidence="1">The sequence shown here is derived from an EMBL/GenBank/DDBJ whole genome shotgun (WGS) entry which is preliminary data.</text>
</comment>
<protein>
    <submittedName>
        <fullName evidence="1">Uncharacterized protein</fullName>
    </submittedName>
</protein>
<dbReference type="Proteomes" id="UP001482620">
    <property type="component" value="Unassembled WGS sequence"/>
</dbReference>
<keyword evidence="2" id="KW-1185">Reference proteome</keyword>
<accession>A0ABV0TDJ3</accession>
<evidence type="ECO:0000313" key="1">
    <source>
        <dbReference type="EMBL" id="MEQ2230972.1"/>
    </source>
</evidence>
<evidence type="ECO:0000313" key="2">
    <source>
        <dbReference type="Proteomes" id="UP001482620"/>
    </source>
</evidence>
<reference evidence="1 2" key="1">
    <citation type="submission" date="2021-06" db="EMBL/GenBank/DDBJ databases">
        <authorList>
            <person name="Palmer J.M."/>
        </authorList>
    </citation>
    <scope>NUCLEOTIDE SEQUENCE [LARGE SCALE GENOMIC DNA]</scope>
    <source>
        <strain evidence="2">if_2019</strain>
        <tissue evidence="1">Muscle</tissue>
    </source>
</reference>
<organism evidence="1 2">
    <name type="scientific">Ilyodon furcidens</name>
    <name type="common">goldbreast splitfin</name>
    <dbReference type="NCBI Taxonomy" id="33524"/>
    <lineage>
        <taxon>Eukaryota</taxon>
        <taxon>Metazoa</taxon>
        <taxon>Chordata</taxon>
        <taxon>Craniata</taxon>
        <taxon>Vertebrata</taxon>
        <taxon>Euteleostomi</taxon>
        <taxon>Actinopterygii</taxon>
        <taxon>Neopterygii</taxon>
        <taxon>Teleostei</taxon>
        <taxon>Neoteleostei</taxon>
        <taxon>Acanthomorphata</taxon>
        <taxon>Ovalentaria</taxon>
        <taxon>Atherinomorphae</taxon>
        <taxon>Cyprinodontiformes</taxon>
        <taxon>Goodeidae</taxon>
        <taxon>Ilyodon</taxon>
    </lineage>
</organism>
<gene>
    <name evidence="1" type="ORF">ILYODFUR_034658</name>
</gene>
<dbReference type="EMBL" id="JAHRIQ010029483">
    <property type="protein sequence ID" value="MEQ2230972.1"/>
    <property type="molecule type" value="Genomic_DNA"/>
</dbReference>
<sequence length="154" mass="17765">MDSAESMLSAGRNSASEITVVAKKCIAFVVFRATISGRYFAHLLLNRHITAWNNSTNIPNTLYYFNHSTRANLNRRWRRSPVEGGGGRDEDLPVLLTKGHSFITIKLKFWEFNWWINKVDPYVLPVVLFSANPDNWLHISHNGRRVSYKTLKNM</sequence>